<protein>
    <submittedName>
        <fullName evidence="2">Uncharacterized protein</fullName>
    </submittedName>
</protein>
<evidence type="ECO:0000256" key="1">
    <source>
        <dbReference type="SAM" id="MobiDB-lite"/>
    </source>
</evidence>
<proteinExistence type="predicted"/>
<name>A0A067QTX9_ZOONE</name>
<feature type="compositionally biased region" description="Polar residues" evidence="1">
    <location>
        <begin position="309"/>
        <end position="324"/>
    </location>
</feature>
<feature type="region of interest" description="Disordered" evidence="1">
    <location>
        <begin position="170"/>
        <end position="209"/>
    </location>
</feature>
<evidence type="ECO:0000313" key="3">
    <source>
        <dbReference type="Proteomes" id="UP000027135"/>
    </source>
</evidence>
<gene>
    <name evidence="2" type="ORF">L798_01051</name>
</gene>
<evidence type="ECO:0000313" key="2">
    <source>
        <dbReference type="EMBL" id="KDR09095.1"/>
    </source>
</evidence>
<dbReference type="InParanoid" id="A0A067QTX9"/>
<feature type="region of interest" description="Disordered" evidence="1">
    <location>
        <begin position="309"/>
        <end position="337"/>
    </location>
</feature>
<feature type="compositionally biased region" description="Basic and acidic residues" evidence="1">
    <location>
        <begin position="191"/>
        <end position="208"/>
    </location>
</feature>
<feature type="compositionally biased region" description="Polar residues" evidence="1">
    <location>
        <begin position="170"/>
        <end position="186"/>
    </location>
</feature>
<reference evidence="2 3" key="1">
    <citation type="journal article" date="2014" name="Nat. Commun.">
        <title>Molecular traces of alternative social organization in a termite genome.</title>
        <authorList>
            <person name="Terrapon N."/>
            <person name="Li C."/>
            <person name="Robertson H.M."/>
            <person name="Ji L."/>
            <person name="Meng X."/>
            <person name="Booth W."/>
            <person name="Chen Z."/>
            <person name="Childers C.P."/>
            <person name="Glastad K.M."/>
            <person name="Gokhale K."/>
            <person name="Gowin J."/>
            <person name="Gronenberg W."/>
            <person name="Hermansen R.A."/>
            <person name="Hu H."/>
            <person name="Hunt B.G."/>
            <person name="Huylmans A.K."/>
            <person name="Khalil S.M."/>
            <person name="Mitchell R.D."/>
            <person name="Munoz-Torres M.C."/>
            <person name="Mustard J.A."/>
            <person name="Pan H."/>
            <person name="Reese J.T."/>
            <person name="Scharf M.E."/>
            <person name="Sun F."/>
            <person name="Vogel H."/>
            <person name="Xiao J."/>
            <person name="Yang W."/>
            <person name="Yang Z."/>
            <person name="Yang Z."/>
            <person name="Zhou J."/>
            <person name="Zhu J."/>
            <person name="Brent C.S."/>
            <person name="Elsik C.G."/>
            <person name="Goodisman M.A."/>
            <person name="Liberles D.A."/>
            <person name="Roe R.M."/>
            <person name="Vargo E.L."/>
            <person name="Vilcinskas A."/>
            <person name="Wang J."/>
            <person name="Bornberg-Bauer E."/>
            <person name="Korb J."/>
            <person name="Zhang G."/>
            <person name="Liebig J."/>
        </authorList>
    </citation>
    <scope>NUCLEOTIDE SEQUENCE [LARGE SCALE GENOMIC DNA]</scope>
    <source>
        <tissue evidence="2">Whole organism</tissue>
    </source>
</reference>
<dbReference type="AlphaFoldDB" id="A0A067QTX9"/>
<feature type="region of interest" description="Disordered" evidence="1">
    <location>
        <begin position="25"/>
        <end position="78"/>
    </location>
</feature>
<feature type="compositionally biased region" description="Basic and acidic residues" evidence="1">
    <location>
        <begin position="328"/>
        <end position="337"/>
    </location>
</feature>
<keyword evidence="3" id="KW-1185">Reference proteome</keyword>
<accession>A0A067QTX9</accession>
<feature type="region of interest" description="Disordered" evidence="1">
    <location>
        <begin position="827"/>
        <end position="855"/>
    </location>
</feature>
<organism evidence="2 3">
    <name type="scientific">Zootermopsis nevadensis</name>
    <name type="common">Dampwood termite</name>
    <dbReference type="NCBI Taxonomy" id="136037"/>
    <lineage>
        <taxon>Eukaryota</taxon>
        <taxon>Metazoa</taxon>
        <taxon>Ecdysozoa</taxon>
        <taxon>Arthropoda</taxon>
        <taxon>Hexapoda</taxon>
        <taxon>Insecta</taxon>
        <taxon>Pterygota</taxon>
        <taxon>Neoptera</taxon>
        <taxon>Polyneoptera</taxon>
        <taxon>Dictyoptera</taxon>
        <taxon>Blattodea</taxon>
        <taxon>Blattoidea</taxon>
        <taxon>Termitoidae</taxon>
        <taxon>Termopsidae</taxon>
        <taxon>Zootermopsis</taxon>
    </lineage>
</organism>
<feature type="region of interest" description="Disordered" evidence="1">
    <location>
        <begin position="770"/>
        <end position="791"/>
    </location>
</feature>
<dbReference type="EMBL" id="KK853274">
    <property type="protein sequence ID" value="KDR09095.1"/>
    <property type="molecule type" value="Genomic_DNA"/>
</dbReference>
<feature type="compositionally biased region" description="Basic residues" evidence="1">
    <location>
        <begin position="68"/>
        <end position="77"/>
    </location>
</feature>
<feature type="compositionally biased region" description="Basic residues" evidence="1">
    <location>
        <begin position="25"/>
        <end position="40"/>
    </location>
</feature>
<feature type="compositionally biased region" description="Polar residues" evidence="1">
    <location>
        <begin position="51"/>
        <end position="63"/>
    </location>
</feature>
<sequence length="855" mass="95741">MSDGKVNTHQSPNAIFAAIEARCGLKRNRHPKQLTKTKTLKSKDSDSATSNTNKKASSQTPMQERNCKSKSKIKKEKLKSQTCKNFSFSLSQPVHSANPTSNKHVLRNWQPPLKILRYDDKENTAENSSHEDIISSVDKVCSEESNGNEEINMDHTGTIVEKAQTESEMISSNGNKSLSQQSTQEYVPTENEMKVEKGKHEDTERAEAETTEISYTFQETDKKEPGSDSHEITCIISNKDVDPSNIRIKADENDCNTSSTEHSKERMDQCFVYTMHTQNNSSQVSIKEHVGRKQDMKDKAGETSRENIMNKSDNTTLPPDNFLTNKHKSSDCKDEANTKSNSVMLQIPSLTVKSPAPPAQHMCSITTITKNVEESPLPLNLILKNTWNHSQLTLDKSEEMEPTNIQTMSQAATTFMVSEQKCEQADVSRQILTLQAKTEKNKHLSLMATEKQTVCNFENELVNKCEKLTSNFLSDLPVNKTEVNSDKMIKNTALSPTVATNTPGISNAESTMLQRHTEQREIETTSQSLDTMTPKILPDNNLDLNNQLETPKIAINVCDMKTAMIRHREVEKFKTTPYSLDTATSDNYLEKNKSSTESQITAANKCNEEYLTERYEKASNTTSCNNNNEIDVSAGTDNCSKQPDKDTEYTDGVKVENTELPNAEHPSTSKMNEFLPKENEMSQSKVGLNMFKDKFCKSPTAAAEAPNVCNMRKINMNPLTYENIPDTASHGYLLDDDIGLTGSQLLRIEDECQYNIRSAQQLNRASNYGKATVPDTSVSTHTAPPPNWAQNMHEKRQKLRSIIQDISRINAMLTRVRKEMWPLPHSATPGILKSGQLTGTSKGTGPRWGPNAHNM</sequence>
<dbReference type="Proteomes" id="UP000027135">
    <property type="component" value="Unassembled WGS sequence"/>
</dbReference>